<dbReference type="InterPro" id="IPR003010">
    <property type="entry name" value="C-N_Hydrolase"/>
</dbReference>
<feature type="domain" description="CN hydrolase" evidence="2">
    <location>
        <begin position="11"/>
        <end position="315"/>
    </location>
</feature>
<dbReference type="Pfam" id="PF00795">
    <property type="entry name" value="CN_hydrolase"/>
    <property type="match status" value="1"/>
</dbReference>
<dbReference type="OrthoDB" id="185618at2759"/>
<dbReference type="PANTHER" id="PTHR43674">
    <property type="entry name" value="NITRILASE C965.09-RELATED"/>
    <property type="match status" value="1"/>
</dbReference>
<dbReference type="InterPro" id="IPR036526">
    <property type="entry name" value="C-N_Hydrolase_sf"/>
</dbReference>
<dbReference type="AlphaFoldDB" id="A0A9W4JJ46"/>
<dbReference type="SUPFAM" id="SSF56317">
    <property type="entry name" value="Carbon-nitrogen hydrolase"/>
    <property type="match status" value="1"/>
</dbReference>
<keyword evidence="1" id="KW-0378">Hydrolase</keyword>
<dbReference type="PROSITE" id="PS50263">
    <property type="entry name" value="CN_HYDROLASE"/>
    <property type="match status" value="1"/>
</dbReference>
<dbReference type="PANTHER" id="PTHR43674:SF12">
    <property type="entry name" value="NITRILASE C965.09-RELATED"/>
    <property type="match status" value="1"/>
</dbReference>
<dbReference type="Gene3D" id="3.60.110.10">
    <property type="entry name" value="Carbon-nitrogen hydrolase"/>
    <property type="match status" value="1"/>
</dbReference>
<reference evidence="3" key="1">
    <citation type="submission" date="2021-07" db="EMBL/GenBank/DDBJ databases">
        <authorList>
            <person name="Branca A.L. A."/>
        </authorList>
    </citation>
    <scope>NUCLEOTIDE SEQUENCE</scope>
</reference>
<accession>A0A9W4JJ46</accession>
<comment type="caution">
    <text evidence="3">The sequence shown here is derived from an EMBL/GenBank/DDBJ whole genome shotgun (WGS) entry which is preliminary data.</text>
</comment>
<sequence length="357" mass="39795">MDSRVITVAAAQLGAIQLNTPRSEVIQRMLKLLDQANYLNVRIVVFPELALTTFFPRHVIEDPVELSKYFEFESPEDPNALLTGVNTRDLFGRAKSLGIDISLGYGERWLGKDGKPTYYNAMLYYSAKNDEILAKYRKVHLPGTEEPICKPNVAEQLEKMYFDPGDLGFQAFRVPHLVDYALKANDIASTKGCTDGKGDPILGMLLCNDRRWPEGWRCYGLQGAELILQGYNTRGYAPQNPGTEKEQEELAIFHHRLACQAGSYQNACFSINCGKAGYEDGGLLIASSIIVAPSGKIIAESKTSEDELIVASIDLAGCRFNKEGVFNFAKHRVTQHYSRIVDQVGAQEVPFLERESQ</sequence>
<proteinExistence type="predicted"/>
<name>A0A9W4JJ46_9EURO</name>
<dbReference type="Proteomes" id="UP001152592">
    <property type="component" value="Unassembled WGS sequence"/>
</dbReference>
<gene>
    <name evidence="3" type="ORF">PSALAMII_LOCUS7001</name>
</gene>
<protein>
    <recommendedName>
        <fullName evidence="2">CN hydrolase domain-containing protein</fullName>
    </recommendedName>
</protein>
<evidence type="ECO:0000259" key="2">
    <source>
        <dbReference type="PROSITE" id="PS50263"/>
    </source>
</evidence>
<dbReference type="GO" id="GO:0016811">
    <property type="term" value="F:hydrolase activity, acting on carbon-nitrogen (but not peptide) bonds, in linear amides"/>
    <property type="evidence" value="ECO:0007669"/>
    <property type="project" value="TreeGrafter"/>
</dbReference>
<dbReference type="EMBL" id="CAJVPD010000248">
    <property type="protein sequence ID" value="CAG8394441.1"/>
    <property type="molecule type" value="Genomic_DNA"/>
</dbReference>
<evidence type="ECO:0000313" key="4">
    <source>
        <dbReference type="Proteomes" id="UP001152592"/>
    </source>
</evidence>
<evidence type="ECO:0000256" key="1">
    <source>
        <dbReference type="ARBA" id="ARBA00022801"/>
    </source>
</evidence>
<dbReference type="InterPro" id="IPR050345">
    <property type="entry name" value="Aliph_Amidase/BUP"/>
</dbReference>
<organism evidence="3 4">
    <name type="scientific">Penicillium salamii</name>
    <dbReference type="NCBI Taxonomy" id="1612424"/>
    <lineage>
        <taxon>Eukaryota</taxon>
        <taxon>Fungi</taxon>
        <taxon>Dikarya</taxon>
        <taxon>Ascomycota</taxon>
        <taxon>Pezizomycotina</taxon>
        <taxon>Eurotiomycetes</taxon>
        <taxon>Eurotiomycetidae</taxon>
        <taxon>Eurotiales</taxon>
        <taxon>Aspergillaceae</taxon>
        <taxon>Penicillium</taxon>
    </lineage>
</organism>
<evidence type="ECO:0000313" key="3">
    <source>
        <dbReference type="EMBL" id="CAG8394441.1"/>
    </source>
</evidence>